<name>A0A9P6MJB3_9FUNG</name>
<feature type="region of interest" description="Disordered" evidence="1">
    <location>
        <begin position="204"/>
        <end position="223"/>
    </location>
</feature>
<dbReference type="Proteomes" id="UP000749646">
    <property type="component" value="Unassembled WGS sequence"/>
</dbReference>
<evidence type="ECO:0000313" key="3">
    <source>
        <dbReference type="Proteomes" id="UP000749646"/>
    </source>
</evidence>
<dbReference type="EMBL" id="JAAAHW010000333">
    <property type="protein sequence ID" value="KAG0003624.1"/>
    <property type="molecule type" value="Genomic_DNA"/>
</dbReference>
<evidence type="ECO:0000313" key="2">
    <source>
        <dbReference type="EMBL" id="KAG0003624.1"/>
    </source>
</evidence>
<keyword evidence="3" id="KW-1185">Reference proteome</keyword>
<proteinExistence type="predicted"/>
<dbReference type="AlphaFoldDB" id="A0A9P6MJB3"/>
<feature type="region of interest" description="Disordered" evidence="1">
    <location>
        <begin position="156"/>
        <end position="179"/>
    </location>
</feature>
<dbReference type="OrthoDB" id="2393203at2759"/>
<protein>
    <submittedName>
        <fullName evidence="2">Uncharacterized protein</fullName>
    </submittedName>
</protein>
<reference evidence="2" key="1">
    <citation type="journal article" date="2020" name="Fungal Divers.">
        <title>Resolving the Mortierellaceae phylogeny through synthesis of multi-gene phylogenetics and phylogenomics.</title>
        <authorList>
            <person name="Vandepol N."/>
            <person name="Liber J."/>
            <person name="Desiro A."/>
            <person name="Na H."/>
            <person name="Kennedy M."/>
            <person name="Barry K."/>
            <person name="Grigoriev I.V."/>
            <person name="Miller A.N."/>
            <person name="O'Donnell K."/>
            <person name="Stajich J.E."/>
            <person name="Bonito G."/>
        </authorList>
    </citation>
    <scope>NUCLEOTIDE SEQUENCE</scope>
    <source>
        <strain evidence="2">MES-2147</strain>
    </source>
</reference>
<organism evidence="2 3">
    <name type="scientific">Modicella reniformis</name>
    <dbReference type="NCBI Taxonomy" id="1440133"/>
    <lineage>
        <taxon>Eukaryota</taxon>
        <taxon>Fungi</taxon>
        <taxon>Fungi incertae sedis</taxon>
        <taxon>Mucoromycota</taxon>
        <taxon>Mortierellomycotina</taxon>
        <taxon>Mortierellomycetes</taxon>
        <taxon>Mortierellales</taxon>
        <taxon>Mortierellaceae</taxon>
        <taxon>Modicella</taxon>
    </lineage>
</organism>
<sequence>MLVNVGQGPHNFDRSHRSGSHHRRSVSCVASHDEFIYFPIGILEEGDIATTAIATGDDGSSASSARQASRMTDGVSIIQLQRSAADNGDSVVIATGSFGGKIKLSPGALGPRKSLLSDMLNSSQNNQIERNAHRRRMLKSMRRYSVDASEMNIDLGRTLPQKGPSESEAAGGAPEFRDTPTVRYLRNPCYATVKTKLIPTAVRRGAGGDNETTDYFGTEDRVW</sequence>
<accession>A0A9P6MJB3</accession>
<gene>
    <name evidence="2" type="ORF">BGZ65_001518</name>
</gene>
<feature type="region of interest" description="Disordered" evidence="1">
    <location>
        <begin position="1"/>
        <end position="25"/>
    </location>
</feature>
<comment type="caution">
    <text evidence="2">The sequence shown here is derived from an EMBL/GenBank/DDBJ whole genome shotgun (WGS) entry which is preliminary data.</text>
</comment>
<evidence type="ECO:0000256" key="1">
    <source>
        <dbReference type="SAM" id="MobiDB-lite"/>
    </source>
</evidence>